<evidence type="ECO:0000313" key="11">
    <source>
        <dbReference type="EMBL" id="PQJ95686.1"/>
    </source>
</evidence>
<comment type="function">
    <text evidence="9">Part of the twin-arginine translocation (Tat) system that transports large folded proteins containing a characteristic twin-arginine motif in their signal peptide across membranes. TatA could form the protein-conducting channel of the Tat system.</text>
</comment>
<dbReference type="RefSeq" id="WP_105074697.1">
    <property type="nucleotide sequence ID" value="NZ_JAFLKP010000153.1"/>
</dbReference>
<dbReference type="InterPro" id="IPR006312">
    <property type="entry name" value="TatA/E"/>
</dbReference>
<comment type="subcellular location">
    <subcellularLocation>
        <location evidence="1 9">Cell membrane</location>
        <topology evidence="1 9">Single-pass membrane protein</topology>
    </subcellularLocation>
</comment>
<feature type="compositionally biased region" description="Low complexity" evidence="10">
    <location>
        <begin position="54"/>
        <end position="70"/>
    </location>
</feature>
<gene>
    <name evidence="9" type="primary">tatA</name>
    <name evidence="11" type="ORF">CXB77_16610</name>
</gene>
<dbReference type="AlphaFoldDB" id="A0A2S7XPT4"/>
<evidence type="ECO:0000313" key="12">
    <source>
        <dbReference type="Proteomes" id="UP000239936"/>
    </source>
</evidence>
<dbReference type="GO" id="GO:0033281">
    <property type="term" value="C:TAT protein transport complex"/>
    <property type="evidence" value="ECO:0007669"/>
    <property type="project" value="UniProtKB-UniRule"/>
</dbReference>
<proteinExistence type="inferred from homology"/>
<evidence type="ECO:0000256" key="3">
    <source>
        <dbReference type="ARBA" id="ARBA00022475"/>
    </source>
</evidence>
<dbReference type="EMBL" id="PPGH01000037">
    <property type="protein sequence ID" value="PQJ95686.1"/>
    <property type="molecule type" value="Genomic_DNA"/>
</dbReference>
<dbReference type="OrthoDB" id="7066617at2"/>
<feature type="transmembrane region" description="Helical" evidence="9">
    <location>
        <begin position="6"/>
        <end position="24"/>
    </location>
</feature>
<comment type="similarity">
    <text evidence="9">Belongs to the TatA/E family.</text>
</comment>
<feature type="compositionally biased region" description="Basic and acidic residues" evidence="10">
    <location>
        <begin position="74"/>
        <end position="84"/>
    </location>
</feature>
<comment type="caution">
    <text evidence="11">The sequence shown here is derived from an EMBL/GenBank/DDBJ whole genome shotgun (WGS) entry which is preliminary data.</text>
</comment>
<organism evidence="11 12">
    <name type="scientific">Chromatium okenii</name>
    <dbReference type="NCBI Taxonomy" id="61644"/>
    <lineage>
        <taxon>Bacteria</taxon>
        <taxon>Pseudomonadati</taxon>
        <taxon>Pseudomonadota</taxon>
        <taxon>Gammaproteobacteria</taxon>
        <taxon>Chromatiales</taxon>
        <taxon>Chromatiaceae</taxon>
        <taxon>Chromatium</taxon>
    </lineage>
</organism>
<evidence type="ECO:0000256" key="4">
    <source>
        <dbReference type="ARBA" id="ARBA00022692"/>
    </source>
</evidence>
<dbReference type="InterPro" id="IPR003369">
    <property type="entry name" value="TatA/B/E"/>
</dbReference>
<dbReference type="GO" id="GO:0008320">
    <property type="term" value="F:protein transmembrane transporter activity"/>
    <property type="evidence" value="ECO:0007669"/>
    <property type="project" value="UniProtKB-UniRule"/>
</dbReference>
<reference evidence="11 12" key="1">
    <citation type="submission" date="2018-01" db="EMBL/GenBank/DDBJ databases">
        <title>The complete genome sequence of Chromatium okenii LaCa, a purple sulfur bacterium with a turbulent life.</title>
        <authorList>
            <person name="Luedin S.M."/>
            <person name="Liechti N."/>
            <person name="Storelli N."/>
            <person name="Danza F."/>
            <person name="Wittwer M."/>
            <person name="Pothier J.F."/>
            <person name="Tonolla M.A."/>
        </authorList>
    </citation>
    <scope>NUCLEOTIDE SEQUENCE [LARGE SCALE GENOMIC DNA]</scope>
    <source>
        <strain evidence="11 12">LaCa</strain>
    </source>
</reference>
<protein>
    <recommendedName>
        <fullName evidence="9">Sec-independent protein translocase protein TatA</fullName>
    </recommendedName>
</protein>
<name>A0A2S7XPT4_9GAMM</name>
<sequence>MGLGGVSIWQLLIILLIIVLMFGTKRLKDIGSDLGSAVRGFKNSMSDAEKGNDDTATTATGADAPATAKTQPASDKDRDSAARS</sequence>
<feature type="region of interest" description="Disordered" evidence="10">
    <location>
        <begin position="43"/>
        <end position="84"/>
    </location>
</feature>
<keyword evidence="7 9" id="KW-0811">Translocation</keyword>
<accession>A0A2S7XPT4</accession>
<dbReference type="Pfam" id="PF02416">
    <property type="entry name" value="TatA_B_E"/>
    <property type="match status" value="1"/>
</dbReference>
<keyword evidence="2 9" id="KW-0813">Transport</keyword>
<dbReference type="Gene3D" id="1.20.5.3310">
    <property type="match status" value="1"/>
</dbReference>
<dbReference type="NCBIfam" id="TIGR01411">
    <property type="entry name" value="tatAE"/>
    <property type="match status" value="1"/>
</dbReference>
<dbReference type="PANTHER" id="PTHR42982:SF1">
    <property type="entry name" value="SEC-INDEPENDENT PROTEIN TRANSLOCASE PROTEIN TATA"/>
    <property type="match status" value="1"/>
</dbReference>
<evidence type="ECO:0000256" key="2">
    <source>
        <dbReference type="ARBA" id="ARBA00022448"/>
    </source>
</evidence>
<evidence type="ECO:0000256" key="8">
    <source>
        <dbReference type="ARBA" id="ARBA00023136"/>
    </source>
</evidence>
<evidence type="ECO:0000256" key="6">
    <source>
        <dbReference type="ARBA" id="ARBA00022989"/>
    </source>
</evidence>
<evidence type="ECO:0000256" key="10">
    <source>
        <dbReference type="SAM" id="MobiDB-lite"/>
    </source>
</evidence>
<dbReference type="HAMAP" id="MF_00236">
    <property type="entry name" value="TatA_E"/>
    <property type="match status" value="1"/>
</dbReference>
<comment type="subunit">
    <text evidence="9">The Tat system comprises two distinct complexes: a TatABC complex, containing multiple copies of TatA, TatB and TatC subunits, and a separate TatA complex, containing only TatA subunits. Substrates initially bind to the TatABC complex, which probably triggers association of the separate TatA complex to form the active translocon.</text>
</comment>
<keyword evidence="12" id="KW-1185">Reference proteome</keyword>
<dbReference type="GO" id="GO:0043953">
    <property type="term" value="P:protein transport by the Tat complex"/>
    <property type="evidence" value="ECO:0007669"/>
    <property type="project" value="UniProtKB-UniRule"/>
</dbReference>
<keyword evidence="8 9" id="KW-0472">Membrane</keyword>
<keyword evidence="6 9" id="KW-1133">Transmembrane helix</keyword>
<keyword evidence="4 9" id="KW-0812">Transmembrane</keyword>
<keyword evidence="3 9" id="KW-1003">Cell membrane</keyword>
<evidence type="ECO:0000256" key="5">
    <source>
        <dbReference type="ARBA" id="ARBA00022927"/>
    </source>
</evidence>
<dbReference type="PANTHER" id="PTHR42982">
    <property type="entry name" value="SEC-INDEPENDENT PROTEIN TRANSLOCASE PROTEIN TATA"/>
    <property type="match status" value="1"/>
</dbReference>
<evidence type="ECO:0000256" key="7">
    <source>
        <dbReference type="ARBA" id="ARBA00023010"/>
    </source>
</evidence>
<keyword evidence="5 9" id="KW-0653">Protein transport</keyword>
<evidence type="ECO:0000256" key="9">
    <source>
        <dbReference type="HAMAP-Rule" id="MF_00236"/>
    </source>
</evidence>
<evidence type="ECO:0000256" key="1">
    <source>
        <dbReference type="ARBA" id="ARBA00004162"/>
    </source>
</evidence>
<dbReference type="Proteomes" id="UP000239936">
    <property type="component" value="Unassembled WGS sequence"/>
</dbReference>